<reference evidence="2" key="1">
    <citation type="submission" date="2023-01" db="EMBL/GenBank/DDBJ databases">
        <title>Genome assembly of the deep-sea coral Lophelia pertusa.</title>
        <authorList>
            <person name="Herrera S."/>
            <person name="Cordes E."/>
        </authorList>
    </citation>
    <scope>NUCLEOTIDE SEQUENCE</scope>
    <source>
        <strain evidence="2">USNM1676648</strain>
        <tissue evidence="2">Polyp</tissue>
    </source>
</reference>
<proteinExistence type="predicted"/>
<gene>
    <name evidence="2" type="ORF">OS493_031575</name>
</gene>
<organism evidence="2 3">
    <name type="scientific">Desmophyllum pertusum</name>
    <dbReference type="NCBI Taxonomy" id="174260"/>
    <lineage>
        <taxon>Eukaryota</taxon>
        <taxon>Metazoa</taxon>
        <taxon>Cnidaria</taxon>
        <taxon>Anthozoa</taxon>
        <taxon>Hexacorallia</taxon>
        <taxon>Scleractinia</taxon>
        <taxon>Caryophylliina</taxon>
        <taxon>Caryophylliidae</taxon>
        <taxon>Desmophyllum</taxon>
    </lineage>
</organism>
<accession>A0A9X0CKE8</accession>
<keyword evidence="3" id="KW-1185">Reference proteome</keyword>
<feature type="compositionally biased region" description="Basic and acidic residues" evidence="1">
    <location>
        <begin position="1"/>
        <end position="16"/>
    </location>
</feature>
<dbReference type="EMBL" id="MU827338">
    <property type="protein sequence ID" value="KAJ7353869.1"/>
    <property type="molecule type" value="Genomic_DNA"/>
</dbReference>
<protein>
    <submittedName>
        <fullName evidence="2">Uncharacterized protein</fullName>
    </submittedName>
</protein>
<comment type="caution">
    <text evidence="2">The sequence shown here is derived from an EMBL/GenBank/DDBJ whole genome shotgun (WGS) entry which is preliminary data.</text>
</comment>
<feature type="region of interest" description="Disordered" evidence="1">
    <location>
        <begin position="1"/>
        <end position="39"/>
    </location>
</feature>
<dbReference type="AlphaFoldDB" id="A0A9X0CKE8"/>
<evidence type="ECO:0000313" key="2">
    <source>
        <dbReference type="EMBL" id="KAJ7353869.1"/>
    </source>
</evidence>
<evidence type="ECO:0000313" key="3">
    <source>
        <dbReference type="Proteomes" id="UP001163046"/>
    </source>
</evidence>
<dbReference type="Proteomes" id="UP001163046">
    <property type="component" value="Unassembled WGS sequence"/>
</dbReference>
<feature type="compositionally biased region" description="Polar residues" evidence="1">
    <location>
        <begin position="20"/>
        <end position="39"/>
    </location>
</feature>
<sequence length="661" mass="74524">MAERKRKEREQAEKRQSQQPALVNSEHSNLPETFTPNPNQRQVHFADEIQSTSHNNSTSNSLEINTINVPQSIASFNAEKDILVSTLDDNSVQYSRKQLLIADEYKTRQENNEDISKCDYNSHETPSSEIIENTSVTESQKVTVYPANISFARTEQDTEITRNTSNIDIRKHAFHIQSYSNISNSHHVPVVKLIDLTTFKVNSEQICMPQLVHPDLKDIDFNDHMFSNKLSPSNEAINDNSIFNVSTFSKNVPQIISHIAEDIAPLTDFSNNEIVPSESVCSGKRTCSEVHEIIDKSLGNLTVETQESKDNGLELPKQLENTLLNENAKETIVSALETRMGTKSVDADFKRNVRQNQISYDVSPISEEHEFQTNITVVEPTLVGKPEVKVTSENVFALQEVIELNVTTVELQHNDVIIEHTPFFFEEPIASCKEIKMETVKLKTIELGQDEIVNSYRSTQNKQSKTRTVKSKCSKLKKKIFKLFTKSRIHPAINIDSEQASNTNHGTVPNLDITTPLVNMTNHEHITDETLPKQLDNTTNCLNHLTDDDEEWTHIEPIESSDKQLDNTAQISIVCFETADSNKFSTNETTANQHDLAAPTSSNVCFDDKVKQEQSILLQDSIQVTQTASNCSNLDEKFACSIDIDAIPAVLSQIRGEKLHF</sequence>
<name>A0A9X0CKE8_9CNID</name>
<evidence type="ECO:0000256" key="1">
    <source>
        <dbReference type="SAM" id="MobiDB-lite"/>
    </source>
</evidence>